<protein>
    <submittedName>
        <fullName evidence="2">XRE family transcriptional regulator</fullName>
    </submittedName>
</protein>
<accession>A0AA49JX57</accession>
<dbReference type="SUPFAM" id="SSF47413">
    <property type="entry name" value="lambda repressor-like DNA-binding domains"/>
    <property type="match status" value="1"/>
</dbReference>
<dbReference type="InterPro" id="IPR039554">
    <property type="entry name" value="HigA2-like_HTH"/>
</dbReference>
<keyword evidence="4" id="KW-1185">Reference proteome</keyword>
<dbReference type="Proteomes" id="UP001229955">
    <property type="component" value="Chromosome"/>
</dbReference>
<dbReference type="Pfam" id="PF13744">
    <property type="entry name" value="HTH_37"/>
    <property type="match status" value="1"/>
</dbReference>
<dbReference type="InterPro" id="IPR001387">
    <property type="entry name" value="Cro/C1-type_HTH"/>
</dbReference>
<evidence type="ECO:0000313" key="3">
    <source>
        <dbReference type="EMBL" id="WKW16426.1"/>
    </source>
</evidence>
<dbReference type="RefSeq" id="WP_367886370.1">
    <property type="nucleotide sequence ID" value="NZ_CP130612.1"/>
</dbReference>
<dbReference type="AlphaFoldDB" id="A0AA49JX57"/>
<dbReference type="SMART" id="SM00530">
    <property type="entry name" value="HTH_XRE"/>
    <property type="match status" value="1"/>
</dbReference>
<evidence type="ECO:0000313" key="2">
    <source>
        <dbReference type="EMBL" id="WKW13519.1"/>
    </source>
</evidence>
<dbReference type="CDD" id="cd00093">
    <property type="entry name" value="HTH_XRE"/>
    <property type="match status" value="1"/>
</dbReference>
<evidence type="ECO:0000313" key="4">
    <source>
        <dbReference type="Proteomes" id="UP001229955"/>
    </source>
</evidence>
<dbReference type="InterPro" id="IPR010982">
    <property type="entry name" value="Lambda_DNA-bd_dom_sf"/>
</dbReference>
<dbReference type="KEGG" id="pspc:Strain318_002842"/>
<dbReference type="EMBL" id="CP130613">
    <property type="protein sequence ID" value="WKW16426.1"/>
    <property type="molecule type" value="Genomic_DNA"/>
</dbReference>
<dbReference type="Gene3D" id="1.10.260.40">
    <property type="entry name" value="lambda repressor-like DNA-binding domains"/>
    <property type="match status" value="1"/>
</dbReference>
<dbReference type="PROSITE" id="PS50943">
    <property type="entry name" value="HTH_CROC1"/>
    <property type="match status" value="1"/>
</dbReference>
<evidence type="ECO:0000259" key="1">
    <source>
        <dbReference type="PROSITE" id="PS50943"/>
    </source>
</evidence>
<name>A0AA49JX57_9BACT</name>
<dbReference type="EMBL" id="CP130612">
    <property type="protein sequence ID" value="WKW13519.1"/>
    <property type="molecule type" value="Genomic_DNA"/>
</dbReference>
<reference evidence="2" key="1">
    <citation type="submission" date="2023-07" db="EMBL/GenBank/DDBJ databases">
        <authorList>
            <person name="Haufschild T."/>
            <person name="Kallscheuer N."/>
            <person name="Hammer J."/>
            <person name="Kohn T."/>
            <person name="Kabuu M."/>
            <person name="Jogler M."/>
            <person name="Wohfarth N."/>
            <person name="Heuer A."/>
            <person name="Rohde M."/>
            <person name="van Teeseling M.C.F."/>
            <person name="Jogler C."/>
        </authorList>
    </citation>
    <scope>NUCLEOTIDE SEQUENCE</scope>
    <source>
        <strain evidence="2">Strain 138</strain>
        <strain evidence="3">Strain 318</strain>
    </source>
</reference>
<dbReference type="GO" id="GO:0003677">
    <property type="term" value="F:DNA binding"/>
    <property type="evidence" value="ECO:0007669"/>
    <property type="project" value="InterPro"/>
</dbReference>
<accession>A0AA49K2B5</accession>
<proteinExistence type="predicted"/>
<sequence length="99" mass="10505">MKTKIRRTTGNVFADLGFAAEDAEHLKVRADLMVALTKLLDARGLSQAEAAKLLGVSQPRISDLVCGKIDKFSVDTLISMLAAAGAHVSVSVRRGRAIA</sequence>
<feature type="domain" description="HTH cro/C1-type" evidence="1">
    <location>
        <begin position="36"/>
        <end position="91"/>
    </location>
</feature>
<organism evidence="2">
    <name type="scientific">Pseudogemmatithrix spongiicola</name>
    <dbReference type="NCBI Taxonomy" id="3062599"/>
    <lineage>
        <taxon>Bacteria</taxon>
        <taxon>Pseudomonadati</taxon>
        <taxon>Gemmatimonadota</taxon>
        <taxon>Gemmatimonadia</taxon>
        <taxon>Gemmatimonadales</taxon>
        <taxon>Gemmatimonadaceae</taxon>
        <taxon>Pseudogemmatithrix</taxon>
    </lineage>
</organism>
<gene>
    <name evidence="2" type="ORF">Strain138_002842</name>
    <name evidence="3" type="ORF">Strain318_002842</name>
</gene>